<feature type="transmembrane region" description="Helical" evidence="8">
    <location>
        <begin position="390"/>
        <end position="412"/>
    </location>
</feature>
<protein>
    <submittedName>
        <fullName evidence="11">ABC transporter permease</fullName>
    </submittedName>
</protein>
<dbReference type="Pfam" id="PF12704">
    <property type="entry name" value="MacB_PCD"/>
    <property type="match status" value="1"/>
</dbReference>
<dbReference type="InterPro" id="IPR025857">
    <property type="entry name" value="MacB_PCD"/>
</dbReference>
<evidence type="ECO:0000256" key="4">
    <source>
        <dbReference type="ARBA" id="ARBA00022989"/>
    </source>
</evidence>
<keyword evidence="5 8" id="KW-0472">Membrane</keyword>
<dbReference type="InterPro" id="IPR050250">
    <property type="entry name" value="Macrolide_Exporter_MacB"/>
</dbReference>
<dbReference type="Pfam" id="PF02687">
    <property type="entry name" value="FtsX"/>
    <property type="match status" value="1"/>
</dbReference>
<evidence type="ECO:0000313" key="11">
    <source>
        <dbReference type="EMBL" id="GAA1692755.1"/>
    </source>
</evidence>
<evidence type="ECO:0000256" key="1">
    <source>
        <dbReference type="ARBA" id="ARBA00004651"/>
    </source>
</evidence>
<feature type="transmembrane region" description="Helical" evidence="8">
    <location>
        <begin position="344"/>
        <end position="370"/>
    </location>
</feature>
<gene>
    <name evidence="11" type="ORF">GCM10009808_07400</name>
</gene>
<accession>A0ABP4TS37</accession>
<comment type="caution">
    <text evidence="11">The sequence shown here is derived from an EMBL/GenBank/DDBJ whole genome shotgun (WGS) entry which is preliminary data.</text>
</comment>
<evidence type="ECO:0000313" key="12">
    <source>
        <dbReference type="Proteomes" id="UP001501690"/>
    </source>
</evidence>
<feature type="transmembrane region" description="Helical" evidence="8">
    <location>
        <begin position="298"/>
        <end position="323"/>
    </location>
</feature>
<sequence>MRAVDLIVTAIRSTFRSMTRTILTILAIFVGAFTLTLTTGLGTGINAYIDDTVASLGANDVMSVTKPTEDASLGTGPREYVPDATTTNGRGNSVTTIEYMDQSDLDTLSEIDGVVAVEGVAQISADFIAVGEGIPYVVGVTPLVDGQSLQLAAGEQPDDASEGFEVVIPVTYVDPLGFDGAAGAIGASVDLGLTDGNGDQQVISATVVGVAEETFSLSGTGNISPNEALEQALVDVQSVGVPDEDLGTFAQVNLWVPADWSDDEIAALEDELADLGYEGTTVAEQLGAFTDVIDGIVLILNGFAVIALLAAGFGIVNTLLMSVQERTREIGLMKAMGMGSGRVFTLFSLEATFIGFLGSAIGVLIGMVAGSIASRVLGRTVLSGLPGLQLIAFDPLAIATIIVVVMVIAFLAGTIPALRAARQDPVTSLRYEG</sequence>
<dbReference type="RefSeq" id="WP_344069454.1">
    <property type="nucleotide sequence ID" value="NZ_BAAAPL010000001.1"/>
</dbReference>
<feature type="region of interest" description="Disordered" evidence="7">
    <location>
        <begin position="67"/>
        <end position="88"/>
    </location>
</feature>
<organism evidence="11 12">
    <name type="scientific">Microbacterium sediminicola</name>
    <dbReference type="NCBI Taxonomy" id="415210"/>
    <lineage>
        <taxon>Bacteria</taxon>
        <taxon>Bacillati</taxon>
        <taxon>Actinomycetota</taxon>
        <taxon>Actinomycetes</taxon>
        <taxon>Micrococcales</taxon>
        <taxon>Microbacteriaceae</taxon>
        <taxon>Microbacterium</taxon>
    </lineage>
</organism>
<evidence type="ECO:0000256" key="8">
    <source>
        <dbReference type="SAM" id="Phobius"/>
    </source>
</evidence>
<proteinExistence type="inferred from homology"/>
<dbReference type="PANTHER" id="PTHR30572:SF4">
    <property type="entry name" value="ABC TRANSPORTER PERMEASE YTRF"/>
    <property type="match status" value="1"/>
</dbReference>
<feature type="domain" description="MacB-like periplasmic core" evidence="10">
    <location>
        <begin position="21"/>
        <end position="221"/>
    </location>
</feature>
<evidence type="ECO:0000259" key="10">
    <source>
        <dbReference type="Pfam" id="PF12704"/>
    </source>
</evidence>
<feature type="transmembrane region" description="Helical" evidence="8">
    <location>
        <begin position="21"/>
        <end position="42"/>
    </location>
</feature>
<keyword evidence="12" id="KW-1185">Reference proteome</keyword>
<dbReference type="Proteomes" id="UP001501690">
    <property type="component" value="Unassembled WGS sequence"/>
</dbReference>
<evidence type="ECO:0000256" key="3">
    <source>
        <dbReference type="ARBA" id="ARBA00022692"/>
    </source>
</evidence>
<comment type="subcellular location">
    <subcellularLocation>
        <location evidence="1">Cell membrane</location>
        <topology evidence="1">Multi-pass membrane protein</topology>
    </subcellularLocation>
</comment>
<evidence type="ECO:0000256" key="6">
    <source>
        <dbReference type="ARBA" id="ARBA00038076"/>
    </source>
</evidence>
<evidence type="ECO:0000259" key="9">
    <source>
        <dbReference type="Pfam" id="PF02687"/>
    </source>
</evidence>
<dbReference type="InterPro" id="IPR003838">
    <property type="entry name" value="ABC3_permease_C"/>
</dbReference>
<keyword evidence="2" id="KW-1003">Cell membrane</keyword>
<dbReference type="PANTHER" id="PTHR30572">
    <property type="entry name" value="MEMBRANE COMPONENT OF TRANSPORTER-RELATED"/>
    <property type="match status" value="1"/>
</dbReference>
<reference evidence="12" key="1">
    <citation type="journal article" date="2019" name="Int. J. Syst. Evol. Microbiol.">
        <title>The Global Catalogue of Microorganisms (GCM) 10K type strain sequencing project: providing services to taxonomists for standard genome sequencing and annotation.</title>
        <authorList>
            <consortium name="The Broad Institute Genomics Platform"/>
            <consortium name="The Broad Institute Genome Sequencing Center for Infectious Disease"/>
            <person name="Wu L."/>
            <person name="Ma J."/>
        </authorList>
    </citation>
    <scope>NUCLEOTIDE SEQUENCE [LARGE SCALE GENOMIC DNA]</scope>
    <source>
        <strain evidence="12">JCM 15577</strain>
    </source>
</reference>
<evidence type="ECO:0000256" key="7">
    <source>
        <dbReference type="SAM" id="MobiDB-lite"/>
    </source>
</evidence>
<name>A0ABP4TS37_9MICO</name>
<evidence type="ECO:0000256" key="5">
    <source>
        <dbReference type="ARBA" id="ARBA00023136"/>
    </source>
</evidence>
<evidence type="ECO:0000256" key="2">
    <source>
        <dbReference type="ARBA" id="ARBA00022475"/>
    </source>
</evidence>
<keyword evidence="3 8" id="KW-0812">Transmembrane</keyword>
<comment type="similarity">
    <text evidence="6">Belongs to the ABC-4 integral membrane protein family.</text>
</comment>
<keyword evidence="4 8" id="KW-1133">Transmembrane helix</keyword>
<feature type="domain" description="ABC3 transporter permease C-terminal" evidence="9">
    <location>
        <begin position="302"/>
        <end position="425"/>
    </location>
</feature>
<dbReference type="EMBL" id="BAAAPL010000001">
    <property type="protein sequence ID" value="GAA1692755.1"/>
    <property type="molecule type" value="Genomic_DNA"/>
</dbReference>